<organism evidence="2">
    <name type="scientific">Aspergillus arachidicola</name>
    <dbReference type="NCBI Taxonomy" id="656916"/>
    <lineage>
        <taxon>Eukaryota</taxon>
        <taxon>Fungi</taxon>
        <taxon>Dikarya</taxon>
        <taxon>Ascomycota</taxon>
        <taxon>Pezizomycotina</taxon>
        <taxon>Eurotiomycetes</taxon>
        <taxon>Eurotiomycetidae</taxon>
        <taxon>Eurotiales</taxon>
        <taxon>Aspergillaceae</taxon>
        <taxon>Aspergillus</taxon>
        <taxon>Aspergillus subgen. Circumdati</taxon>
    </lineage>
</organism>
<dbReference type="AlphaFoldDB" id="A0A5N6YBU6"/>
<protein>
    <submittedName>
        <fullName evidence="2">Uncharacterized protein</fullName>
    </submittedName>
</protein>
<reference evidence="2" key="1">
    <citation type="submission" date="2019-04" db="EMBL/GenBank/DDBJ databases">
        <title>Friends and foes A comparative genomics study of 23 Aspergillus species from section Flavi.</title>
        <authorList>
            <consortium name="DOE Joint Genome Institute"/>
            <person name="Kjaerbolling I."/>
            <person name="Vesth T."/>
            <person name="Frisvad J.C."/>
            <person name="Nybo J.L."/>
            <person name="Theobald S."/>
            <person name="Kildgaard S."/>
            <person name="Isbrandt T."/>
            <person name="Kuo A."/>
            <person name="Sato A."/>
            <person name="Lyhne E.K."/>
            <person name="Kogle M.E."/>
            <person name="Wiebenga A."/>
            <person name="Kun R.S."/>
            <person name="Lubbers R.J."/>
            <person name="Makela M.R."/>
            <person name="Barry K."/>
            <person name="Chovatia M."/>
            <person name="Clum A."/>
            <person name="Daum C."/>
            <person name="Haridas S."/>
            <person name="He G."/>
            <person name="LaButti K."/>
            <person name="Lipzen A."/>
            <person name="Mondo S."/>
            <person name="Riley R."/>
            <person name="Salamov A."/>
            <person name="Simmons B.A."/>
            <person name="Magnuson J.K."/>
            <person name="Henrissat B."/>
            <person name="Mortensen U.H."/>
            <person name="Larsen T.O."/>
            <person name="Devries R.P."/>
            <person name="Grigoriev I.V."/>
            <person name="Machida M."/>
            <person name="Baker S.E."/>
            <person name="Andersen M.R."/>
        </authorList>
    </citation>
    <scope>NUCLEOTIDE SEQUENCE</scope>
    <source>
        <strain evidence="2">CBS 117612</strain>
    </source>
</reference>
<keyword evidence="1" id="KW-1133">Transmembrane helix</keyword>
<dbReference type="OrthoDB" id="10570600at2759"/>
<evidence type="ECO:0000313" key="2">
    <source>
        <dbReference type="EMBL" id="KAE8342932.1"/>
    </source>
</evidence>
<name>A0A5N6YBU6_9EURO</name>
<feature type="transmembrane region" description="Helical" evidence="1">
    <location>
        <begin position="20"/>
        <end position="41"/>
    </location>
</feature>
<dbReference type="EMBL" id="ML737132">
    <property type="protein sequence ID" value="KAE8342932.1"/>
    <property type="molecule type" value="Genomic_DNA"/>
</dbReference>
<keyword evidence="1" id="KW-0812">Transmembrane</keyword>
<feature type="transmembrane region" description="Helical" evidence="1">
    <location>
        <begin position="87"/>
        <end position="111"/>
    </location>
</feature>
<accession>A0A5N6YBU6</accession>
<sequence length="164" mass="19603">MCPIIFETTYIFLSPYLFEILSFLFVCVCVCACSFCLSLCVSDSSSRLSERWSLIHADWFWLCLQSPLDCFYVHCTIFSFVRRQRSVFRLCPFLLLIFPFSLVFYVCHWLNVVRHFSNRLSFCCFLYTWMGEANAFNFCMSRSERFNYVCCLFFFVVRLIEDAQ</sequence>
<dbReference type="Proteomes" id="UP000325558">
    <property type="component" value="Unassembled WGS sequence"/>
</dbReference>
<proteinExistence type="predicted"/>
<keyword evidence="1" id="KW-0472">Membrane</keyword>
<evidence type="ECO:0000256" key="1">
    <source>
        <dbReference type="SAM" id="Phobius"/>
    </source>
</evidence>
<gene>
    <name evidence="2" type="ORF">BDV24DRAFT_39918</name>
</gene>